<dbReference type="InterPro" id="IPR024425">
    <property type="entry name" value="LiaF-like_C"/>
</dbReference>
<accession>A0ABW1V8A1</accession>
<dbReference type="Pfam" id="PF09922">
    <property type="entry name" value="LiaF-like_C"/>
    <property type="match status" value="1"/>
</dbReference>
<protein>
    <submittedName>
        <fullName evidence="4">Cell wall-active antibiotics response protein LiaF</fullName>
    </submittedName>
</protein>
<comment type="caution">
    <text evidence="4">The sequence shown here is derived from an EMBL/GenBank/DDBJ whole genome shotgun (WGS) entry which is preliminary data.</text>
</comment>
<keyword evidence="2" id="KW-0472">Membrane</keyword>
<feature type="transmembrane region" description="Helical" evidence="2">
    <location>
        <begin position="5"/>
        <end position="23"/>
    </location>
</feature>
<keyword evidence="5" id="KW-1185">Reference proteome</keyword>
<dbReference type="InterPro" id="IPR047793">
    <property type="entry name" value="LiaF_C"/>
</dbReference>
<sequence length="260" mass="28897">MKRSFLDKYGVAILVIAIGGWFVSKQLGFTGISLGKLILILLGGAVIMYGIQMIRSSSTNNTQEQKWDHYEPDMAPPPPPPMDEPFSSVKPEKFEDNSNTSYTYGSSAANENGTTYAYGSSEAGSNPKNSYNDYETINRSVFIGDLHYGKQHWELRPMNLSAFIGDMKIDLSKAHIPVGETRIQIHAFIGDVKIFIPNDVTLGVSVQMNAFIGDTKLMDQHESGIMRSSEMSTPHYHECERRIMITVSTFIGDAKVKRVG</sequence>
<proteinExistence type="predicted"/>
<evidence type="ECO:0000256" key="1">
    <source>
        <dbReference type="SAM" id="MobiDB-lite"/>
    </source>
</evidence>
<name>A0ABW1V8A1_9BACL</name>
<gene>
    <name evidence="4" type="primary">liaF</name>
    <name evidence="4" type="ORF">ACFP56_18765</name>
</gene>
<organism evidence="4 5">
    <name type="scientific">Paenibacillus septentrionalis</name>
    <dbReference type="NCBI Taxonomy" id="429342"/>
    <lineage>
        <taxon>Bacteria</taxon>
        <taxon>Bacillati</taxon>
        <taxon>Bacillota</taxon>
        <taxon>Bacilli</taxon>
        <taxon>Bacillales</taxon>
        <taxon>Paenibacillaceae</taxon>
        <taxon>Paenibacillus</taxon>
    </lineage>
</organism>
<feature type="compositionally biased region" description="Pro residues" evidence="1">
    <location>
        <begin position="74"/>
        <end position="83"/>
    </location>
</feature>
<evidence type="ECO:0000313" key="4">
    <source>
        <dbReference type="EMBL" id="MFC6334678.1"/>
    </source>
</evidence>
<evidence type="ECO:0000313" key="5">
    <source>
        <dbReference type="Proteomes" id="UP001596233"/>
    </source>
</evidence>
<feature type="transmembrane region" description="Helical" evidence="2">
    <location>
        <begin position="29"/>
        <end position="51"/>
    </location>
</feature>
<feature type="region of interest" description="Disordered" evidence="1">
    <location>
        <begin position="60"/>
        <end position="92"/>
    </location>
</feature>
<dbReference type="NCBIfam" id="NF040535">
    <property type="entry name" value="LiaF_C_term"/>
    <property type="match status" value="1"/>
</dbReference>
<evidence type="ECO:0000259" key="3">
    <source>
        <dbReference type="Pfam" id="PF09922"/>
    </source>
</evidence>
<dbReference type="Proteomes" id="UP001596233">
    <property type="component" value="Unassembled WGS sequence"/>
</dbReference>
<reference evidence="5" key="1">
    <citation type="journal article" date="2019" name="Int. J. Syst. Evol. Microbiol.">
        <title>The Global Catalogue of Microorganisms (GCM) 10K type strain sequencing project: providing services to taxonomists for standard genome sequencing and annotation.</title>
        <authorList>
            <consortium name="The Broad Institute Genomics Platform"/>
            <consortium name="The Broad Institute Genome Sequencing Center for Infectious Disease"/>
            <person name="Wu L."/>
            <person name="Ma J."/>
        </authorList>
    </citation>
    <scope>NUCLEOTIDE SEQUENCE [LARGE SCALE GENOMIC DNA]</scope>
    <source>
        <strain evidence="5">PCU 280</strain>
    </source>
</reference>
<feature type="domain" description="Cell wall-active antibiotics response LiaF-like C-terminal" evidence="3">
    <location>
        <begin position="142"/>
        <end position="256"/>
    </location>
</feature>
<keyword evidence="2" id="KW-1133">Transmembrane helix</keyword>
<keyword evidence="2" id="KW-0812">Transmembrane</keyword>
<evidence type="ECO:0000256" key="2">
    <source>
        <dbReference type="SAM" id="Phobius"/>
    </source>
</evidence>
<dbReference type="EMBL" id="JBHSTE010000007">
    <property type="protein sequence ID" value="MFC6334678.1"/>
    <property type="molecule type" value="Genomic_DNA"/>
</dbReference>
<dbReference type="RefSeq" id="WP_379237449.1">
    <property type="nucleotide sequence ID" value="NZ_JBHSTE010000007.1"/>
</dbReference>